<evidence type="ECO:0000313" key="1">
    <source>
        <dbReference type="Proteomes" id="UP000695022"/>
    </source>
</evidence>
<organism evidence="1 2">
    <name type="scientific">Priapulus caudatus</name>
    <name type="common">Priapulid worm</name>
    <dbReference type="NCBI Taxonomy" id="37621"/>
    <lineage>
        <taxon>Eukaryota</taxon>
        <taxon>Metazoa</taxon>
        <taxon>Ecdysozoa</taxon>
        <taxon>Scalidophora</taxon>
        <taxon>Priapulida</taxon>
        <taxon>Priapulimorpha</taxon>
        <taxon>Priapulimorphida</taxon>
        <taxon>Priapulidae</taxon>
        <taxon>Priapulus</taxon>
    </lineage>
</organism>
<name>A0ABM1FC25_PRICU</name>
<evidence type="ECO:0000313" key="2">
    <source>
        <dbReference type="RefSeq" id="XP_014681996.1"/>
    </source>
</evidence>
<dbReference type="InterPro" id="IPR026682">
    <property type="entry name" value="AKT1S1"/>
</dbReference>
<accession>A0ABM1FC25</accession>
<dbReference type="Proteomes" id="UP000695022">
    <property type="component" value="Unplaced"/>
</dbReference>
<gene>
    <name evidence="2" type="primary">LOC106821619</name>
</gene>
<dbReference type="PANTHER" id="PTHR21844">
    <property type="entry name" value="AKT1 SUBSTRATE 1 PROTEIN"/>
    <property type="match status" value="1"/>
</dbReference>
<proteinExistence type="predicted"/>
<sequence>MQSHENMDAMAALVCGCLNVRVSFVSGQLRPVSFFQLALAGEEALEAFFKQKLIDVTLDLTGVTKEHAFLTRRKAVGEWFITSCLNCGMAAYAEHVKHSLHKVLVSSHLVRDARTVEEMVRSPQYSPAFRVLLKPKTTDLSPDLGMPFARQDASLERQHELQLINGKSTKFLRQKQLEMEKRIREFADQQKLEFSELQRRTIQDKNVVLG</sequence>
<reference evidence="2" key="1">
    <citation type="submission" date="2025-08" db="UniProtKB">
        <authorList>
            <consortium name="RefSeq"/>
        </authorList>
    </citation>
    <scope>IDENTIFICATION</scope>
</reference>
<dbReference type="PANTHER" id="PTHR21844:SF2">
    <property type="entry name" value="PROLINE-RICH AKT1 SUBSTRATE 1"/>
    <property type="match status" value="1"/>
</dbReference>
<keyword evidence="1" id="KW-1185">Reference proteome</keyword>
<dbReference type="RefSeq" id="XP_014681996.1">
    <property type="nucleotide sequence ID" value="XM_014826510.1"/>
</dbReference>
<protein>
    <submittedName>
        <fullName evidence="2">Uncharacterized protein LOC106821619</fullName>
    </submittedName>
</protein>
<dbReference type="GeneID" id="106821619"/>